<dbReference type="Pfam" id="PF13637">
    <property type="entry name" value="Ank_4"/>
    <property type="match status" value="1"/>
</dbReference>
<dbReference type="SMART" id="SM00248">
    <property type="entry name" value="ANK"/>
    <property type="match status" value="4"/>
</dbReference>
<evidence type="ECO:0000256" key="3">
    <source>
        <dbReference type="PROSITE-ProRule" id="PRU00023"/>
    </source>
</evidence>
<accession>A0A6A5UKT0</accession>
<gene>
    <name evidence="4" type="ORF">BU23DRAFT_628639</name>
</gene>
<evidence type="ECO:0000313" key="4">
    <source>
        <dbReference type="EMBL" id="KAF1965284.1"/>
    </source>
</evidence>
<proteinExistence type="predicted"/>
<sequence length="154" mass="16323">MALGEEHPHTLKSQYSRTPLSCAAWNWYGAVVNGRTLLCLAANGGHKAVVKLLLETGKVDVDSEDKKGRTPLLWAAEGGHLAVVEQLLQEKAEVNTAAAAAEGGHLAVVERLLQEKADFNAAAAIYYGRTALQAAAEGGHLAVVECFRHARAIG</sequence>
<dbReference type="PRINTS" id="PR01415">
    <property type="entry name" value="ANKYRIN"/>
</dbReference>
<evidence type="ECO:0000313" key="5">
    <source>
        <dbReference type="Proteomes" id="UP000800036"/>
    </source>
</evidence>
<dbReference type="SUPFAM" id="SSF48403">
    <property type="entry name" value="Ankyrin repeat"/>
    <property type="match status" value="1"/>
</dbReference>
<name>A0A6A5UKT0_9PLEO</name>
<feature type="repeat" description="ANK" evidence="3">
    <location>
        <begin position="33"/>
        <end position="57"/>
    </location>
</feature>
<dbReference type="PROSITE" id="PS50297">
    <property type="entry name" value="ANK_REP_REGION"/>
    <property type="match status" value="2"/>
</dbReference>
<protein>
    <submittedName>
        <fullName evidence="4">Ankyrin</fullName>
    </submittedName>
</protein>
<dbReference type="OrthoDB" id="427518at2759"/>
<organism evidence="4 5">
    <name type="scientific">Bimuria novae-zelandiae CBS 107.79</name>
    <dbReference type="NCBI Taxonomy" id="1447943"/>
    <lineage>
        <taxon>Eukaryota</taxon>
        <taxon>Fungi</taxon>
        <taxon>Dikarya</taxon>
        <taxon>Ascomycota</taxon>
        <taxon>Pezizomycotina</taxon>
        <taxon>Dothideomycetes</taxon>
        <taxon>Pleosporomycetidae</taxon>
        <taxon>Pleosporales</taxon>
        <taxon>Massarineae</taxon>
        <taxon>Didymosphaeriaceae</taxon>
        <taxon>Bimuria</taxon>
    </lineage>
</organism>
<dbReference type="EMBL" id="ML976765">
    <property type="protein sequence ID" value="KAF1965284.1"/>
    <property type="molecule type" value="Genomic_DNA"/>
</dbReference>
<dbReference type="InterPro" id="IPR002110">
    <property type="entry name" value="Ankyrin_rpt"/>
</dbReference>
<reference evidence="4" key="1">
    <citation type="journal article" date="2020" name="Stud. Mycol.">
        <title>101 Dothideomycetes genomes: a test case for predicting lifestyles and emergence of pathogens.</title>
        <authorList>
            <person name="Haridas S."/>
            <person name="Albert R."/>
            <person name="Binder M."/>
            <person name="Bloem J."/>
            <person name="Labutti K."/>
            <person name="Salamov A."/>
            <person name="Andreopoulos B."/>
            <person name="Baker S."/>
            <person name="Barry K."/>
            <person name="Bills G."/>
            <person name="Bluhm B."/>
            <person name="Cannon C."/>
            <person name="Castanera R."/>
            <person name="Culley D."/>
            <person name="Daum C."/>
            <person name="Ezra D."/>
            <person name="Gonzalez J."/>
            <person name="Henrissat B."/>
            <person name="Kuo A."/>
            <person name="Liang C."/>
            <person name="Lipzen A."/>
            <person name="Lutzoni F."/>
            <person name="Magnuson J."/>
            <person name="Mondo S."/>
            <person name="Nolan M."/>
            <person name="Ohm R."/>
            <person name="Pangilinan J."/>
            <person name="Park H.-J."/>
            <person name="Ramirez L."/>
            <person name="Alfaro M."/>
            <person name="Sun H."/>
            <person name="Tritt A."/>
            <person name="Yoshinaga Y."/>
            <person name="Zwiers L.-H."/>
            <person name="Turgeon B."/>
            <person name="Goodwin S."/>
            <person name="Spatafora J."/>
            <person name="Crous P."/>
            <person name="Grigoriev I."/>
        </authorList>
    </citation>
    <scope>NUCLEOTIDE SEQUENCE</scope>
    <source>
        <strain evidence="4">CBS 107.79</strain>
    </source>
</reference>
<dbReference type="PANTHER" id="PTHR24171">
    <property type="entry name" value="ANKYRIN REPEAT DOMAIN-CONTAINING PROTEIN 39-RELATED"/>
    <property type="match status" value="1"/>
</dbReference>
<dbReference type="Proteomes" id="UP000800036">
    <property type="component" value="Unassembled WGS sequence"/>
</dbReference>
<feature type="repeat" description="ANK" evidence="3">
    <location>
        <begin position="67"/>
        <end position="99"/>
    </location>
</feature>
<dbReference type="AlphaFoldDB" id="A0A6A5UKT0"/>
<evidence type="ECO:0000256" key="2">
    <source>
        <dbReference type="ARBA" id="ARBA00023043"/>
    </source>
</evidence>
<keyword evidence="2 3" id="KW-0040">ANK repeat</keyword>
<dbReference type="Gene3D" id="1.25.40.20">
    <property type="entry name" value="Ankyrin repeat-containing domain"/>
    <property type="match status" value="3"/>
</dbReference>
<keyword evidence="1" id="KW-0677">Repeat</keyword>
<dbReference type="PROSITE" id="PS50088">
    <property type="entry name" value="ANK_REPEAT"/>
    <property type="match status" value="2"/>
</dbReference>
<evidence type="ECO:0000256" key="1">
    <source>
        <dbReference type="ARBA" id="ARBA00022737"/>
    </source>
</evidence>
<keyword evidence="5" id="KW-1185">Reference proteome</keyword>
<dbReference type="Pfam" id="PF12796">
    <property type="entry name" value="Ank_2"/>
    <property type="match status" value="1"/>
</dbReference>
<dbReference type="InterPro" id="IPR036770">
    <property type="entry name" value="Ankyrin_rpt-contain_sf"/>
</dbReference>